<evidence type="ECO:0000256" key="5">
    <source>
        <dbReference type="SAM" id="MobiDB-lite"/>
    </source>
</evidence>
<proteinExistence type="predicted"/>
<evidence type="ECO:0000313" key="7">
    <source>
        <dbReference type="EMBL" id="APW63934.1"/>
    </source>
</evidence>
<evidence type="ECO:0000256" key="4">
    <source>
        <dbReference type="ARBA" id="ARBA00023136"/>
    </source>
</evidence>
<feature type="transmembrane region" description="Helical" evidence="6">
    <location>
        <begin position="37"/>
        <end position="55"/>
    </location>
</feature>
<feature type="transmembrane region" description="Helical" evidence="6">
    <location>
        <begin position="190"/>
        <end position="211"/>
    </location>
</feature>
<feature type="region of interest" description="Disordered" evidence="5">
    <location>
        <begin position="94"/>
        <end position="116"/>
    </location>
</feature>
<reference evidence="8" key="1">
    <citation type="submission" date="2016-12" db="EMBL/GenBank/DDBJ databases">
        <title>Comparative genomics of four Isosphaeraceae planctomycetes: a common pool of plasmids and glycoside hydrolase genes.</title>
        <authorList>
            <person name="Ivanova A."/>
        </authorList>
    </citation>
    <scope>NUCLEOTIDE SEQUENCE [LARGE SCALE GENOMIC DNA]</scope>
    <source>
        <strain evidence="8">PX4</strain>
    </source>
</reference>
<dbReference type="GO" id="GO:0016020">
    <property type="term" value="C:membrane"/>
    <property type="evidence" value="ECO:0007669"/>
    <property type="project" value="UniProtKB-SubCell"/>
</dbReference>
<keyword evidence="2 6" id="KW-0812">Transmembrane</keyword>
<accession>A0A1U7CYB3</accession>
<dbReference type="EMBL" id="CP019082">
    <property type="protein sequence ID" value="APW63934.1"/>
    <property type="molecule type" value="Genomic_DNA"/>
</dbReference>
<feature type="transmembrane region" description="Helical" evidence="6">
    <location>
        <begin position="258"/>
        <end position="278"/>
    </location>
</feature>
<dbReference type="Pfam" id="PF02535">
    <property type="entry name" value="Zip"/>
    <property type="match status" value="1"/>
</dbReference>
<name>A0A1U7CYB3_9BACT</name>
<organism evidence="7 8">
    <name type="scientific">Paludisphaera borealis</name>
    <dbReference type="NCBI Taxonomy" id="1387353"/>
    <lineage>
        <taxon>Bacteria</taxon>
        <taxon>Pseudomonadati</taxon>
        <taxon>Planctomycetota</taxon>
        <taxon>Planctomycetia</taxon>
        <taxon>Isosphaerales</taxon>
        <taxon>Isosphaeraceae</taxon>
        <taxon>Paludisphaera</taxon>
    </lineage>
</organism>
<dbReference type="Proteomes" id="UP000186309">
    <property type="component" value="Chromosome"/>
</dbReference>
<dbReference type="InterPro" id="IPR003689">
    <property type="entry name" value="ZIP"/>
</dbReference>
<keyword evidence="4 6" id="KW-0472">Membrane</keyword>
<dbReference type="PANTHER" id="PTHR11040:SF44">
    <property type="entry name" value="PROTEIN ZNTC-RELATED"/>
    <property type="match status" value="1"/>
</dbReference>
<comment type="subcellular location">
    <subcellularLocation>
        <location evidence="1">Membrane</location>
        <topology evidence="1">Multi-pass membrane protein</topology>
    </subcellularLocation>
</comment>
<keyword evidence="8" id="KW-1185">Reference proteome</keyword>
<dbReference type="KEGG" id="pbor:BSF38_05522"/>
<evidence type="ECO:0000256" key="2">
    <source>
        <dbReference type="ARBA" id="ARBA00022692"/>
    </source>
</evidence>
<gene>
    <name evidence="7" type="ORF">BSF38_05522</name>
</gene>
<feature type="transmembrane region" description="Helical" evidence="6">
    <location>
        <begin position="223"/>
        <end position="246"/>
    </location>
</feature>
<dbReference type="AlphaFoldDB" id="A0A1U7CYB3"/>
<sequence length="282" mass="29697">MAMLVILSLFCTLIVAVSLLGGVTPLALVLNHTRLQIYLSFSAGTMLGAAFFHMLPEAVRMGSPGTVRWSAVGLLSLFFLERFFSFHHHESTDPKSTDDHDHDHDHVGHGHEHGETAGRALSWGTAAFGLGIHSLVGGVALASAVAADFADRKALGATGLGVFLATLLHKPADAMTIVALMLRSGVSSRLAHLVNLGFALMIPLGAALFFVGVGNLSPHSTSALTAVALSFSAGTFLCIALSDLLPELQFHSHDRFKLSVALLAGFFLMVGTSAIEFVESAL</sequence>
<evidence type="ECO:0000256" key="6">
    <source>
        <dbReference type="SAM" id="Phobius"/>
    </source>
</evidence>
<evidence type="ECO:0000256" key="1">
    <source>
        <dbReference type="ARBA" id="ARBA00004141"/>
    </source>
</evidence>
<feature type="transmembrane region" description="Helical" evidence="6">
    <location>
        <begin position="126"/>
        <end position="147"/>
    </location>
</feature>
<evidence type="ECO:0008006" key="9">
    <source>
        <dbReference type="Google" id="ProtNLM"/>
    </source>
</evidence>
<evidence type="ECO:0000313" key="8">
    <source>
        <dbReference type="Proteomes" id="UP000186309"/>
    </source>
</evidence>
<dbReference type="PANTHER" id="PTHR11040">
    <property type="entry name" value="ZINC/IRON TRANSPORTER"/>
    <property type="match status" value="1"/>
</dbReference>
<dbReference type="STRING" id="1387353.BSF38_05522"/>
<protein>
    <recommendedName>
        <fullName evidence="9">Zinc transporter ZupT</fullName>
    </recommendedName>
</protein>
<feature type="transmembrane region" description="Helical" evidence="6">
    <location>
        <begin position="67"/>
        <end position="84"/>
    </location>
</feature>
<evidence type="ECO:0000256" key="3">
    <source>
        <dbReference type="ARBA" id="ARBA00022989"/>
    </source>
</evidence>
<keyword evidence="3 6" id="KW-1133">Transmembrane helix</keyword>
<dbReference type="GO" id="GO:0005385">
    <property type="term" value="F:zinc ion transmembrane transporter activity"/>
    <property type="evidence" value="ECO:0007669"/>
    <property type="project" value="TreeGrafter"/>
</dbReference>